<feature type="region of interest" description="Disordered" evidence="8">
    <location>
        <begin position="456"/>
        <end position="492"/>
    </location>
</feature>
<feature type="region of interest" description="Disordered" evidence="8">
    <location>
        <begin position="666"/>
        <end position="705"/>
    </location>
</feature>
<evidence type="ECO:0000256" key="6">
    <source>
        <dbReference type="ARBA" id="ARBA00023242"/>
    </source>
</evidence>
<feature type="domain" description="CW-type" evidence="9">
    <location>
        <begin position="415"/>
        <end position="469"/>
    </location>
</feature>
<comment type="caution">
    <text evidence="10">The sequence shown here is derived from an EMBL/GenBank/DDBJ whole genome shotgun (WGS) entry which is preliminary data.</text>
</comment>
<keyword evidence="4" id="KW-0862">Zinc</keyword>
<evidence type="ECO:0000256" key="2">
    <source>
        <dbReference type="ARBA" id="ARBA00022723"/>
    </source>
</evidence>
<dbReference type="Proteomes" id="UP000534107">
    <property type="component" value="Unassembled WGS sequence"/>
</dbReference>
<dbReference type="InterPro" id="IPR056360">
    <property type="entry name" value="Chromo_MORC2_6th"/>
</dbReference>
<evidence type="ECO:0000313" key="10">
    <source>
        <dbReference type="EMBL" id="NXH17809.1"/>
    </source>
</evidence>
<evidence type="ECO:0000256" key="8">
    <source>
        <dbReference type="SAM" id="MobiDB-lite"/>
    </source>
</evidence>
<feature type="compositionally biased region" description="Basic and acidic residues" evidence="8">
    <location>
        <begin position="475"/>
        <end position="492"/>
    </location>
</feature>
<organism evidence="10 11">
    <name type="scientific">Bucco capensis</name>
    <name type="common">collared puffbird</name>
    <dbReference type="NCBI Taxonomy" id="135168"/>
    <lineage>
        <taxon>Eukaryota</taxon>
        <taxon>Metazoa</taxon>
        <taxon>Chordata</taxon>
        <taxon>Craniata</taxon>
        <taxon>Vertebrata</taxon>
        <taxon>Euteleostomi</taxon>
        <taxon>Archelosauria</taxon>
        <taxon>Archosauria</taxon>
        <taxon>Dinosauria</taxon>
        <taxon>Saurischia</taxon>
        <taxon>Theropoda</taxon>
        <taxon>Coelurosauria</taxon>
        <taxon>Aves</taxon>
        <taxon>Neognathae</taxon>
        <taxon>Neoaves</taxon>
        <taxon>Telluraves</taxon>
        <taxon>Coraciimorphae</taxon>
        <taxon>Piciformes</taxon>
        <taxon>Bucconidae</taxon>
        <taxon>Bucco</taxon>
    </lineage>
</organism>
<dbReference type="InterPro" id="IPR011124">
    <property type="entry name" value="Znf_CW"/>
</dbReference>
<dbReference type="PROSITE" id="PS51050">
    <property type="entry name" value="ZF_CW"/>
    <property type="match status" value="1"/>
</dbReference>
<feature type="compositionally biased region" description="Basic and acidic residues" evidence="8">
    <location>
        <begin position="690"/>
        <end position="699"/>
    </location>
</feature>
<feature type="non-terminal residue" evidence="10">
    <location>
        <position position="946"/>
    </location>
</feature>
<keyword evidence="3" id="KW-0863">Zinc-finger</keyword>
<reference evidence="10 11" key="1">
    <citation type="submission" date="2019-09" db="EMBL/GenBank/DDBJ databases">
        <title>Bird 10,000 Genomes (B10K) Project - Family phase.</title>
        <authorList>
            <person name="Zhang G."/>
        </authorList>
    </citation>
    <scope>NUCLEOTIDE SEQUENCE [LARGE SCALE GENOMIC DNA]</scope>
    <source>
        <strain evidence="10">B10K-DU-001-16</strain>
        <tissue evidence="10">Muscle</tissue>
    </source>
</reference>
<dbReference type="Pfam" id="PF23327">
    <property type="entry name" value="Chromo_MORC2_6th"/>
    <property type="match status" value="1"/>
</dbReference>
<proteinExistence type="predicted"/>
<feature type="compositionally biased region" description="Polar residues" evidence="8">
    <location>
        <begin position="592"/>
        <end position="609"/>
    </location>
</feature>
<protein>
    <submittedName>
        <fullName evidence="10">MORC2 protein</fullName>
    </submittedName>
</protein>
<feature type="coiled-coil region" evidence="7">
    <location>
        <begin position="894"/>
        <end position="921"/>
    </location>
</feature>
<feature type="region of interest" description="Disordered" evidence="8">
    <location>
        <begin position="523"/>
        <end position="654"/>
    </location>
</feature>
<dbReference type="PANTHER" id="PTHR23337:SF7">
    <property type="entry name" value="ATPASE MORC2"/>
    <property type="match status" value="1"/>
</dbReference>
<dbReference type="Gene3D" id="3.30.40.100">
    <property type="match status" value="1"/>
</dbReference>
<keyword evidence="6" id="KW-0539">Nucleus</keyword>
<dbReference type="FunFam" id="3.30.40.100:FF:000001">
    <property type="entry name" value="MORC family CW-type zinc finger protein 2"/>
    <property type="match status" value="1"/>
</dbReference>
<evidence type="ECO:0000256" key="1">
    <source>
        <dbReference type="ARBA" id="ARBA00004123"/>
    </source>
</evidence>
<gene>
    <name evidence="10" type="primary">Morc2</name>
    <name evidence="10" type="ORF">BUCCAP_R08719</name>
</gene>
<feature type="compositionally biased region" description="Polar residues" evidence="8">
    <location>
        <begin position="562"/>
        <end position="580"/>
    </location>
</feature>
<evidence type="ECO:0000256" key="3">
    <source>
        <dbReference type="ARBA" id="ARBA00022771"/>
    </source>
</evidence>
<dbReference type="InterPro" id="IPR041006">
    <property type="entry name" value="Morc_S5"/>
</dbReference>
<dbReference type="AlphaFoldDB" id="A0A7K9HVC8"/>
<evidence type="ECO:0000256" key="4">
    <source>
        <dbReference type="ARBA" id="ARBA00022833"/>
    </source>
</evidence>
<keyword evidence="5 7" id="KW-0175">Coiled coil</keyword>
<evidence type="ECO:0000256" key="7">
    <source>
        <dbReference type="SAM" id="Coils"/>
    </source>
</evidence>
<feature type="non-terminal residue" evidence="10">
    <location>
        <position position="1"/>
    </location>
</feature>
<dbReference type="Pfam" id="PF07496">
    <property type="entry name" value="zf-CW"/>
    <property type="match status" value="1"/>
</dbReference>
<dbReference type="EMBL" id="VWZO01013642">
    <property type="protein sequence ID" value="NXH17809.1"/>
    <property type="molecule type" value="Genomic_DNA"/>
</dbReference>
<evidence type="ECO:0000259" key="9">
    <source>
        <dbReference type="PROSITE" id="PS51050"/>
    </source>
</evidence>
<keyword evidence="11" id="KW-1185">Reference proteome</keyword>
<accession>A0A7K9HVC8</accession>
<dbReference type="Pfam" id="PF13589">
    <property type="entry name" value="HATPase_c_3"/>
    <property type="match status" value="1"/>
</dbReference>
<feature type="coiled-coil region" evidence="7">
    <location>
        <begin position="210"/>
        <end position="244"/>
    </location>
</feature>
<keyword evidence="2" id="KW-0479">Metal-binding</keyword>
<comment type="subcellular location">
    <subcellularLocation>
        <location evidence="1">Nucleus</location>
    </subcellularLocation>
</comment>
<feature type="compositionally biased region" description="Polar residues" evidence="8">
    <location>
        <begin position="616"/>
        <end position="638"/>
    </location>
</feature>
<dbReference type="GO" id="GO:0008270">
    <property type="term" value="F:zinc ion binding"/>
    <property type="evidence" value="ECO:0007669"/>
    <property type="project" value="UniProtKB-KW"/>
</dbReference>
<dbReference type="OrthoDB" id="10251809at2759"/>
<evidence type="ECO:0000313" key="11">
    <source>
        <dbReference type="Proteomes" id="UP000534107"/>
    </source>
</evidence>
<sequence length="946" mass="107863">DEAASVIQFGKSAKRSPESTQIGQYGNGLKSGSMRIGKDFILFTKKANTLTCLLLSRTFHEEEGIDEVIVPLPTWNAQSWEPVTDNMEKFAIETELIYKYSPFKSEQDVMEQFNKICGEKGTLVIIFNLKLMDNGEPELDVTSDPRDIQMAETPPEGAKPERRSFRAYAAVLYIDPRMRIFINGHKVQTKRLSCCLYKPRMYKYTSNRFKTRAEQEVKKAEHMAKIAEEKAREAEGKARALELRLGGDLTRESRVMLRQVQNSAITMRREADVKKRIKDAKQRALKEPKELTFIFGVNIEQRELDGMFIYNCSRLIKMYEKVGPQLESGMACGGVVGVVDVPYLVLEPTHNKQDFADAKEYRHLLKAMGEHLAQYWKDVAIAQRGIVKFWDEFGYLSANWNQPPSSELCYKRRRAMEIPTTIQCDVCLKWRTLPFQLSSVEKNYPDSWVCSMNPDPEQDRCEAAEQKQKVPLGTLKKDLKSQEEKEKQLTEKIRQQQEKLEALQKTTPIRSQADLKKLPLEVTTRPVGESRTQLQRPRSPPLPDVIKNAPSIPPPTMPLPKSISQLKKSPSAWPNTSTPKLASMLSKEEASTSRTQQHTVTTGRYNSALKTLAKPGTTTKPPSAFLQNPESSRETPSPKSVKVPALKKSATVRCPQTSITRKRTMITTENESEEEREHKKEKTKRGKFLAAKEEKKDSNELTDSAGEEELAELKKAQKDKGLHVEVRVNKEWFTGRVTAVEMGRHAVRWKVKFDYVPTDTTPRDRWVEKGSEDVRLMKPPSPEYQAPDTQQEEEVIVAEPSTSDCVRIEPDTTGPSSSQETVDLLVQILRNCLRYFLPPNFPISKKELSSMSSEGLLAFPLKEYFRQYEVGLQNLCNSYQTRADARAKACEESLCNSERKLKETEEKLQKLRTNIVALLQKVQEDIDINTDDELDAYIEDLITKGD</sequence>
<name>A0A7K9HVC8_9PICI</name>
<dbReference type="GO" id="GO:0005634">
    <property type="term" value="C:nucleus"/>
    <property type="evidence" value="ECO:0007669"/>
    <property type="project" value="UniProtKB-SubCell"/>
</dbReference>
<evidence type="ECO:0000256" key="5">
    <source>
        <dbReference type="ARBA" id="ARBA00023054"/>
    </source>
</evidence>
<dbReference type="PANTHER" id="PTHR23337">
    <property type="entry name" value="ZINC FINGER CW-TYPE COILED-COIL DOMAIN PROTEIN 1"/>
    <property type="match status" value="1"/>
</dbReference>
<feature type="compositionally biased region" description="Basic and acidic residues" evidence="8">
    <location>
        <begin position="457"/>
        <end position="468"/>
    </location>
</feature>
<dbReference type="Pfam" id="PF17942">
    <property type="entry name" value="Morc6_S5"/>
    <property type="match status" value="1"/>
</dbReference>